<dbReference type="PANTHER" id="PTHR12542:SF38">
    <property type="entry name" value="EXOCYST SUBUNIT EXO70 FAMILY PROTEIN"/>
    <property type="match status" value="1"/>
</dbReference>
<evidence type="ECO:0000313" key="7">
    <source>
        <dbReference type="Proteomes" id="UP000594261"/>
    </source>
</evidence>
<keyword evidence="3" id="KW-0653">Protein transport</keyword>
<comment type="function">
    <text evidence="3">Component of the exocyst complex.</text>
</comment>
<dbReference type="InParanoid" id="A0A7N2M7L7"/>
<name>A0A7N2M7L7_QUELO</name>
<dbReference type="EMBL" id="LRBV02000007">
    <property type="status" value="NOT_ANNOTATED_CDS"/>
    <property type="molecule type" value="Genomic_DNA"/>
</dbReference>
<dbReference type="InterPro" id="IPR004140">
    <property type="entry name" value="Exo70"/>
</dbReference>
<dbReference type="Pfam" id="PF20669">
    <property type="entry name" value="Exo70_N"/>
    <property type="match status" value="1"/>
</dbReference>
<keyword evidence="3" id="KW-0268">Exocytosis</keyword>
<dbReference type="Proteomes" id="UP000594261">
    <property type="component" value="Chromosome 7"/>
</dbReference>
<dbReference type="GO" id="GO:0005546">
    <property type="term" value="F:phosphatidylinositol-4,5-bisphosphate binding"/>
    <property type="evidence" value="ECO:0007669"/>
    <property type="project" value="InterPro"/>
</dbReference>
<organism evidence="6 7">
    <name type="scientific">Quercus lobata</name>
    <name type="common">Valley oak</name>
    <dbReference type="NCBI Taxonomy" id="97700"/>
    <lineage>
        <taxon>Eukaryota</taxon>
        <taxon>Viridiplantae</taxon>
        <taxon>Streptophyta</taxon>
        <taxon>Embryophyta</taxon>
        <taxon>Tracheophyta</taxon>
        <taxon>Spermatophyta</taxon>
        <taxon>Magnoliopsida</taxon>
        <taxon>eudicotyledons</taxon>
        <taxon>Gunneridae</taxon>
        <taxon>Pentapetalae</taxon>
        <taxon>rosids</taxon>
        <taxon>fabids</taxon>
        <taxon>Fagales</taxon>
        <taxon>Fagaceae</taxon>
        <taxon>Quercus</taxon>
    </lineage>
</organism>
<sequence length="685" mass="76423">MGPLPLTSPSGDCLGIASTKTLIFPSKFWSAEDRAASQPFSLSPRPSTTRPRQETSSARTLGPDRAWAGLNSISTGTPRRNFSESLIEQSIEAATVLINKWNPETSTFAKVTSLFYESKSEAMQFIRCVNDLQKSMHALVTENSTSEKLVHAQNLMQIAMKRLQKEFYQILSMNRAHLDPESVSARSSRASARSSISDFDDGGSVSHDDEVRNVGDSIDEVEEVSSIAMTDLRSIAECMISSGYAKECISIYKIIRKSIIDESIYRLGVEKISSSQINKMDWEVLDRRIKDWLEAVKVSMTTLFNGERILCDHVFASSDSIRESCFTEISKEGATLLFGFPELVAKSKKSHPEKIFRVLDMYTAISTNWIEIDSIFSFESTVTVRAQALNSLNKLSDTVRSMLSEFESTMQKDSSKSKIQGGGGVHTLTLTTMNYLSLLADYSNILTDIFADWPPPPRSSLPESYFESPSTDDSPAPAISMRMAWLILVLLSKLDGKVEHHKDVCLSNIFLANNLNHVVSKVQTSNLKYLLGEDWIAKHEEKVKLFAANYERLAWGPVIATLPENPTATITPAQAKEIFRKFNSSFDETFRKQSSFFVSDPKLRDEVKVSLARKIVPSYREFYDAHRSNVVGERNVGLIVRFAAEDVGNYLSDLFFGNNNNSGSTSTSVSSANSSSHERHSWSRG</sequence>
<feature type="domain" description="Exocyst complex subunit Exo70 C-terminal" evidence="5">
    <location>
        <begin position="290"/>
        <end position="653"/>
    </location>
</feature>
<dbReference type="GO" id="GO:0000145">
    <property type="term" value="C:exocyst"/>
    <property type="evidence" value="ECO:0007669"/>
    <property type="project" value="InterPro"/>
</dbReference>
<dbReference type="AlphaFoldDB" id="A0A7N2M7L7"/>
<reference evidence="6" key="2">
    <citation type="submission" date="2021-01" db="UniProtKB">
        <authorList>
            <consortium name="EnsemblPlants"/>
        </authorList>
    </citation>
    <scope>IDENTIFICATION</scope>
</reference>
<dbReference type="Gene3D" id="1.20.1280.170">
    <property type="entry name" value="Exocyst complex component Exo70"/>
    <property type="match status" value="1"/>
</dbReference>
<feature type="compositionally biased region" description="Polar residues" evidence="4">
    <location>
        <begin position="38"/>
        <end position="59"/>
    </location>
</feature>
<feature type="compositionally biased region" description="Basic and acidic residues" evidence="4">
    <location>
        <begin position="676"/>
        <end position="685"/>
    </location>
</feature>
<dbReference type="FunFam" id="1.20.1280.170:FF:000003">
    <property type="entry name" value="Exocyst subunit Exo70 family protein"/>
    <property type="match status" value="1"/>
</dbReference>
<evidence type="ECO:0000313" key="6">
    <source>
        <dbReference type="EnsemblPlants" id="QL07p046343:mrna"/>
    </source>
</evidence>
<reference evidence="6 7" key="1">
    <citation type="journal article" date="2016" name="G3 (Bethesda)">
        <title>First Draft Assembly and Annotation of the Genome of a California Endemic Oak Quercus lobata Nee (Fagaceae).</title>
        <authorList>
            <person name="Sork V.L."/>
            <person name="Fitz-Gibbon S.T."/>
            <person name="Puiu D."/>
            <person name="Crepeau M."/>
            <person name="Gugger P.F."/>
            <person name="Sherman R."/>
            <person name="Stevens K."/>
            <person name="Langley C.H."/>
            <person name="Pellegrini M."/>
            <person name="Salzberg S.L."/>
        </authorList>
    </citation>
    <scope>NUCLEOTIDE SEQUENCE [LARGE SCALE GENOMIC DNA]</scope>
    <source>
        <strain evidence="6 7">cv. SW786</strain>
    </source>
</reference>
<dbReference type="Gramene" id="QL07p046343:mrna">
    <property type="protein sequence ID" value="QL07p046343:mrna"/>
    <property type="gene ID" value="QL07p046343"/>
</dbReference>
<evidence type="ECO:0000256" key="3">
    <source>
        <dbReference type="RuleBase" id="RU365026"/>
    </source>
</evidence>
<dbReference type="FunCoup" id="A0A7N2M7L7">
    <property type="interactions" value="907"/>
</dbReference>
<dbReference type="PANTHER" id="PTHR12542">
    <property type="entry name" value="EXOCYST COMPLEX PROTEIN EXO70"/>
    <property type="match status" value="1"/>
</dbReference>
<evidence type="ECO:0000256" key="2">
    <source>
        <dbReference type="ARBA" id="ARBA00022448"/>
    </source>
</evidence>
<evidence type="ECO:0000256" key="4">
    <source>
        <dbReference type="SAM" id="MobiDB-lite"/>
    </source>
</evidence>
<protein>
    <recommendedName>
        <fullName evidence="3">Exocyst subunit Exo70 family protein</fullName>
    </recommendedName>
</protein>
<feature type="region of interest" description="Disordered" evidence="4">
    <location>
        <begin position="665"/>
        <end position="685"/>
    </location>
</feature>
<evidence type="ECO:0000259" key="5">
    <source>
        <dbReference type="Pfam" id="PF03081"/>
    </source>
</evidence>
<dbReference type="Pfam" id="PF03081">
    <property type="entry name" value="Exo70_C"/>
    <property type="match status" value="1"/>
</dbReference>
<feature type="region of interest" description="Disordered" evidence="4">
    <location>
        <begin position="37"/>
        <end position="72"/>
    </location>
</feature>
<keyword evidence="2 3" id="KW-0813">Transport</keyword>
<keyword evidence="7" id="KW-1185">Reference proteome</keyword>
<dbReference type="GO" id="GO:0015031">
    <property type="term" value="P:protein transport"/>
    <property type="evidence" value="ECO:0007669"/>
    <property type="project" value="UniProtKB-KW"/>
</dbReference>
<comment type="similarity">
    <text evidence="1 3">Belongs to the EXO70 family.</text>
</comment>
<dbReference type="SUPFAM" id="SSF74788">
    <property type="entry name" value="Cullin repeat-like"/>
    <property type="match status" value="1"/>
</dbReference>
<dbReference type="InterPro" id="IPR016159">
    <property type="entry name" value="Cullin_repeat-like_dom_sf"/>
</dbReference>
<dbReference type="GO" id="GO:0006887">
    <property type="term" value="P:exocytosis"/>
    <property type="evidence" value="ECO:0007669"/>
    <property type="project" value="UniProtKB-KW"/>
</dbReference>
<accession>A0A7N2M7L7</accession>
<dbReference type="EnsemblPlants" id="QL07p046343:mrna">
    <property type="protein sequence ID" value="QL07p046343:mrna"/>
    <property type="gene ID" value="QL07p046343"/>
</dbReference>
<proteinExistence type="inferred from homology"/>
<feature type="compositionally biased region" description="Low complexity" evidence="4">
    <location>
        <begin position="665"/>
        <end position="675"/>
    </location>
</feature>
<dbReference type="InterPro" id="IPR046364">
    <property type="entry name" value="Exo70_C"/>
</dbReference>
<evidence type="ECO:0000256" key="1">
    <source>
        <dbReference type="ARBA" id="ARBA00006756"/>
    </source>
</evidence>